<feature type="domain" description="ER-bound oxygenase mpaB/mpaB'/Rubber oxygenase catalytic" evidence="2">
    <location>
        <begin position="136"/>
        <end position="352"/>
    </location>
</feature>
<protein>
    <submittedName>
        <fullName evidence="3">DUF2236 domain-containing protein</fullName>
    </submittedName>
</protein>
<accession>A0A2S5TJ71</accession>
<dbReference type="EMBL" id="PSNW01000002">
    <property type="protein sequence ID" value="PPE75011.1"/>
    <property type="molecule type" value="Genomic_DNA"/>
</dbReference>
<dbReference type="Proteomes" id="UP000238220">
    <property type="component" value="Unassembled WGS sequence"/>
</dbReference>
<evidence type="ECO:0000259" key="2">
    <source>
        <dbReference type="Pfam" id="PF09995"/>
    </source>
</evidence>
<dbReference type="AlphaFoldDB" id="A0A2S5TJ71"/>
<dbReference type="RefSeq" id="WP_104229237.1">
    <property type="nucleotide sequence ID" value="NZ_PSNW01000002.1"/>
</dbReference>
<comment type="caution">
    <text evidence="3">The sequence shown here is derived from an EMBL/GenBank/DDBJ whole genome shotgun (WGS) entry which is preliminary data.</text>
</comment>
<dbReference type="Pfam" id="PF09995">
    <property type="entry name" value="MPAB_Lcp_cat"/>
    <property type="match status" value="1"/>
</dbReference>
<sequence length="413" mass="45868">MAEGSSHPAIPRRHGADLDTGRRMAGPLRWLIRGDPEPSAAQWRAVGESLNQGDPAMDRLVEWMGSEGLRRTKPLFDLAVGQGIDAVPDAPAPLRRFFAEVEARPAWVDPGLLDEGARACGISGLAGMHVLRDFGLMAGYQASAINRTLVLTGALQKGAQRRVAETTKWWVDATRPGGMARGAPGWRSTLQVRLIHAMVRRHVQRHPEWDAAELGLPVNQGDMHATYLAFSVIFLFGQRLLGVPLSAREGRAAMHLWKYIGWLMGLDERWLGDSEQAGRIALYHNLLAQAPPDESSRQLGRPLADEPLQRRYRNLGWLRGRWNRAKHLSIARAFIGRPGMDALGLPQGVLPWYPVLSFAPRLGWHLAHRLVPGGRERLVRHGLKAQEDYLEVLFGEDERGLAEPMPGTHEASR</sequence>
<dbReference type="PANTHER" id="PTHR37539">
    <property type="entry name" value="SECRETED PROTEIN-RELATED"/>
    <property type="match status" value="1"/>
</dbReference>
<dbReference type="InterPro" id="IPR018713">
    <property type="entry name" value="MPAB/Lcp_cat_dom"/>
</dbReference>
<dbReference type="PANTHER" id="PTHR37539:SF1">
    <property type="entry name" value="ER-BOUND OXYGENASE MPAB_MPAB'_RUBBER OXYGENASE CATALYTIC DOMAIN-CONTAINING PROTEIN"/>
    <property type="match status" value="1"/>
</dbReference>
<dbReference type="GO" id="GO:0016491">
    <property type="term" value="F:oxidoreductase activity"/>
    <property type="evidence" value="ECO:0007669"/>
    <property type="project" value="InterPro"/>
</dbReference>
<organism evidence="3 4">
    <name type="scientific">Solimonas fluminis</name>
    <dbReference type="NCBI Taxonomy" id="2086571"/>
    <lineage>
        <taxon>Bacteria</taxon>
        <taxon>Pseudomonadati</taxon>
        <taxon>Pseudomonadota</taxon>
        <taxon>Gammaproteobacteria</taxon>
        <taxon>Nevskiales</taxon>
        <taxon>Nevskiaceae</taxon>
        <taxon>Solimonas</taxon>
    </lineage>
</organism>
<keyword evidence="4" id="KW-1185">Reference proteome</keyword>
<feature type="region of interest" description="Disordered" evidence="1">
    <location>
        <begin position="1"/>
        <end position="21"/>
    </location>
</feature>
<evidence type="ECO:0000256" key="1">
    <source>
        <dbReference type="SAM" id="MobiDB-lite"/>
    </source>
</evidence>
<evidence type="ECO:0000313" key="3">
    <source>
        <dbReference type="EMBL" id="PPE75011.1"/>
    </source>
</evidence>
<dbReference type="InterPro" id="IPR037473">
    <property type="entry name" value="Lcp-like"/>
</dbReference>
<dbReference type="OrthoDB" id="6072815at2"/>
<name>A0A2S5TJ71_9GAMM</name>
<dbReference type="SMR" id="A0A2S5TJ71"/>
<reference evidence="3 4" key="1">
    <citation type="submission" date="2018-02" db="EMBL/GenBank/DDBJ databases">
        <title>Genome sequencing of Solimonas sp. HR-BB.</title>
        <authorList>
            <person name="Lee Y."/>
            <person name="Jeon C.O."/>
        </authorList>
    </citation>
    <scope>NUCLEOTIDE SEQUENCE [LARGE SCALE GENOMIC DNA]</scope>
    <source>
        <strain evidence="3 4">HR-BB</strain>
    </source>
</reference>
<gene>
    <name evidence="3" type="ORF">C3942_04865</name>
</gene>
<evidence type="ECO:0000313" key="4">
    <source>
        <dbReference type="Proteomes" id="UP000238220"/>
    </source>
</evidence>
<proteinExistence type="predicted"/>